<name>A0A934RCR0_9BACT</name>
<dbReference type="EMBL" id="JAENII010000011">
    <property type="protein sequence ID" value="MBK1828160.1"/>
    <property type="molecule type" value="Genomic_DNA"/>
</dbReference>
<keyword evidence="1" id="KW-0812">Transmembrane</keyword>
<organism evidence="2 3">
    <name type="scientific">Haloferula rosea</name>
    <dbReference type="NCBI Taxonomy" id="490093"/>
    <lineage>
        <taxon>Bacteria</taxon>
        <taxon>Pseudomonadati</taxon>
        <taxon>Verrucomicrobiota</taxon>
        <taxon>Verrucomicrobiia</taxon>
        <taxon>Verrucomicrobiales</taxon>
        <taxon>Verrucomicrobiaceae</taxon>
        <taxon>Haloferula</taxon>
    </lineage>
</organism>
<gene>
    <name evidence="2" type="ORF">JIN81_14095</name>
</gene>
<feature type="transmembrane region" description="Helical" evidence="1">
    <location>
        <begin position="234"/>
        <end position="256"/>
    </location>
</feature>
<evidence type="ECO:0000313" key="2">
    <source>
        <dbReference type="EMBL" id="MBK1828160.1"/>
    </source>
</evidence>
<feature type="transmembrane region" description="Helical" evidence="1">
    <location>
        <begin position="12"/>
        <end position="37"/>
    </location>
</feature>
<feature type="transmembrane region" description="Helical" evidence="1">
    <location>
        <begin position="88"/>
        <end position="106"/>
    </location>
</feature>
<dbReference type="AlphaFoldDB" id="A0A934RCR0"/>
<dbReference type="RefSeq" id="WP_200281036.1">
    <property type="nucleotide sequence ID" value="NZ_JAENII010000011.1"/>
</dbReference>
<keyword evidence="1" id="KW-0472">Membrane</keyword>
<proteinExistence type="predicted"/>
<evidence type="ECO:0000313" key="3">
    <source>
        <dbReference type="Proteomes" id="UP000658278"/>
    </source>
</evidence>
<keyword evidence="1" id="KW-1133">Transmembrane helix</keyword>
<feature type="transmembrane region" description="Helical" evidence="1">
    <location>
        <begin position="191"/>
        <end position="213"/>
    </location>
</feature>
<sequence>MSRLNQIPEWSLPKVTAAIMTAGGLGLLLVGLMLPWMVVPVGVVDGELVVRDAAATAWWKAAVIVGLALVAGLRFLVRDGEREQRWRLRILVLILPQLFAYPQAVIVHDEETSGELAWLQQQHDSMTWLGGDVFLTQGLRYQQTMPVVDLADPPQRLAAFRPPTVAPWSLGIAEVPDLIWWLGYNPAFCQFVAKGWVLSVLGLGALLVGWLGLRRRDDEEGSRSGDFKVAAGALAAGLVIWMVVGLAPILGASYYLKSSRAAALDERTHDARSDLERACRFMPALGFDTGVIYQLGSFDMACGDADSMRARLKRAQSLKEGSYNLRAMVEMEELLRCEMASASVRREVSRMLLRVAVEDANSGRIEDARRRLEMLCQREPAAIQARLHLQLLSLHGGQAGVNRRCRDEIEQLYGPFQRKEKKGVLSASWLMLSQGEMASGRVEEAAAARAKARKL</sequence>
<dbReference type="Proteomes" id="UP000658278">
    <property type="component" value="Unassembled WGS sequence"/>
</dbReference>
<reference evidence="2" key="1">
    <citation type="submission" date="2021-01" db="EMBL/GenBank/DDBJ databases">
        <title>Modified the classification status of verrucomicrobia.</title>
        <authorList>
            <person name="Feng X."/>
        </authorList>
    </citation>
    <scope>NUCLEOTIDE SEQUENCE</scope>
    <source>
        <strain evidence="2">KCTC 22201</strain>
    </source>
</reference>
<accession>A0A934RCR0</accession>
<evidence type="ECO:0000256" key="1">
    <source>
        <dbReference type="SAM" id="Phobius"/>
    </source>
</evidence>
<keyword evidence="3" id="KW-1185">Reference proteome</keyword>
<protein>
    <submittedName>
        <fullName evidence="2">Uncharacterized protein</fullName>
    </submittedName>
</protein>
<feature type="transmembrane region" description="Helical" evidence="1">
    <location>
        <begin position="57"/>
        <end position="76"/>
    </location>
</feature>
<comment type="caution">
    <text evidence="2">The sequence shown here is derived from an EMBL/GenBank/DDBJ whole genome shotgun (WGS) entry which is preliminary data.</text>
</comment>